<dbReference type="PANTHER" id="PTHR42908:SF8">
    <property type="entry name" value="TR-TYPE G DOMAIN-CONTAINING PROTEIN"/>
    <property type="match status" value="1"/>
</dbReference>
<dbReference type="PROSITE" id="PS00301">
    <property type="entry name" value="G_TR_1"/>
    <property type="match status" value="1"/>
</dbReference>
<dbReference type="NCBIfam" id="TIGR00231">
    <property type="entry name" value="small_GTP"/>
    <property type="match status" value="1"/>
</dbReference>
<comment type="subcellular location">
    <subcellularLocation>
        <location evidence="3">Cytoplasm</location>
    </subcellularLocation>
    <text evidence="3">Binds to ribosomes.</text>
</comment>
<dbReference type="Pfam" id="PF21018">
    <property type="entry name" value="BipA_C"/>
    <property type="match status" value="1"/>
</dbReference>
<keyword evidence="3" id="KW-0694">RNA-binding</keyword>
<dbReference type="CDD" id="cd03691">
    <property type="entry name" value="BipA_TypA_II"/>
    <property type="match status" value="1"/>
</dbReference>
<comment type="catalytic activity">
    <reaction evidence="3">
        <text>GTP + H2O = GDP + phosphate + H(+)</text>
        <dbReference type="Rhea" id="RHEA:19669"/>
        <dbReference type="ChEBI" id="CHEBI:15377"/>
        <dbReference type="ChEBI" id="CHEBI:15378"/>
        <dbReference type="ChEBI" id="CHEBI:37565"/>
        <dbReference type="ChEBI" id="CHEBI:43474"/>
        <dbReference type="ChEBI" id="CHEBI:58189"/>
    </reaction>
</comment>
<dbReference type="Gene3D" id="3.30.70.240">
    <property type="match status" value="1"/>
</dbReference>
<keyword evidence="3" id="KW-0820">tRNA-binding</keyword>
<dbReference type="Pfam" id="PF14492">
    <property type="entry name" value="EFG_III"/>
    <property type="match status" value="1"/>
</dbReference>
<reference evidence="5" key="1">
    <citation type="submission" date="2022-05" db="EMBL/GenBank/DDBJ databases">
        <authorList>
            <person name="Oliphant S.A."/>
            <person name="Watson-Haigh N.S."/>
            <person name="Sumby K.M."/>
            <person name="Gardner J.M."/>
            <person name="Jiranek V."/>
        </authorList>
    </citation>
    <scope>NUCLEOTIDE SEQUENCE</scope>
    <source>
        <strain evidence="5">KI3_B9</strain>
    </source>
</reference>
<feature type="binding site" evidence="3">
    <location>
        <begin position="133"/>
        <end position="136"/>
    </location>
    <ligand>
        <name>GTP</name>
        <dbReference type="ChEBI" id="CHEBI:37565"/>
    </ligand>
</feature>
<dbReference type="PRINTS" id="PR00315">
    <property type="entry name" value="ELONGATNFCT"/>
</dbReference>
<feature type="domain" description="Tr-type G" evidence="4">
    <location>
        <begin position="6"/>
        <end position="205"/>
    </location>
</feature>
<dbReference type="InterPro" id="IPR027417">
    <property type="entry name" value="P-loop_NTPase"/>
</dbReference>
<dbReference type="Gene3D" id="3.30.70.870">
    <property type="entry name" value="Elongation Factor G (Translational Gtpase), domain 3"/>
    <property type="match status" value="1"/>
</dbReference>
<keyword evidence="3" id="KW-0690">Ribosome biogenesis</keyword>
<evidence type="ECO:0000256" key="2">
    <source>
        <dbReference type="ARBA" id="ARBA00023134"/>
    </source>
</evidence>
<organism evidence="5 6">
    <name type="scientific">Fructobacillus americanaquae</name>
    <dbReference type="NCBI Taxonomy" id="2940302"/>
    <lineage>
        <taxon>Bacteria</taxon>
        <taxon>Bacillati</taxon>
        <taxon>Bacillota</taxon>
        <taxon>Bacilli</taxon>
        <taxon>Lactobacillales</taxon>
        <taxon>Lactobacillaceae</taxon>
        <taxon>Fructobacillus</taxon>
    </lineage>
</organism>
<proteinExistence type="inferred from homology"/>
<evidence type="ECO:0000313" key="6">
    <source>
        <dbReference type="Proteomes" id="UP001056093"/>
    </source>
</evidence>
<dbReference type="PROSITE" id="PS51722">
    <property type="entry name" value="G_TR_2"/>
    <property type="match status" value="1"/>
</dbReference>
<dbReference type="SUPFAM" id="SSF52540">
    <property type="entry name" value="P-loop containing nucleoside triphosphate hydrolases"/>
    <property type="match status" value="1"/>
</dbReference>
<keyword evidence="2 3" id="KW-0342">GTP-binding</keyword>
<evidence type="ECO:0000256" key="1">
    <source>
        <dbReference type="ARBA" id="ARBA00022741"/>
    </source>
</evidence>
<dbReference type="Gene3D" id="2.40.50.250">
    <property type="entry name" value="bipa protein"/>
    <property type="match status" value="1"/>
</dbReference>
<dbReference type="InterPro" id="IPR047042">
    <property type="entry name" value="BipA_II"/>
</dbReference>
<keyword evidence="3" id="KW-0963">Cytoplasm</keyword>
<dbReference type="InterPro" id="IPR041095">
    <property type="entry name" value="EFG_II"/>
</dbReference>
<keyword evidence="3" id="KW-0378">Hydrolase</keyword>
<dbReference type="InterPro" id="IPR048876">
    <property type="entry name" value="BipA_C"/>
</dbReference>
<protein>
    <recommendedName>
        <fullName evidence="3">Large ribosomal subunit assembly factor BipA</fullName>
        <ecNumber evidence="3">3.6.5.-</ecNumber>
    </recommendedName>
    <alternativeName>
        <fullName evidence="3">GTP-binding protein BipA</fullName>
    </alternativeName>
</protein>
<dbReference type="EMBL" id="CP097122">
    <property type="protein sequence ID" value="USS92251.1"/>
    <property type="molecule type" value="Genomic_DNA"/>
</dbReference>
<dbReference type="InterPro" id="IPR035651">
    <property type="entry name" value="BipA_V"/>
</dbReference>
<dbReference type="Gene3D" id="2.40.30.10">
    <property type="entry name" value="Translation factors"/>
    <property type="match status" value="1"/>
</dbReference>
<dbReference type="CDD" id="cd01891">
    <property type="entry name" value="TypA_BipA"/>
    <property type="match status" value="1"/>
</dbReference>
<dbReference type="InterPro" id="IPR005225">
    <property type="entry name" value="Small_GTP-bd"/>
</dbReference>
<dbReference type="SUPFAM" id="SSF50447">
    <property type="entry name" value="Translation proteins"/>
    <property type="match status" value="1"/>
</dbReference>
<dbReference type="InterPro" id="IPR047043">
    <property type="entry name" value="BipA_III"/>
</dbReference>
<evidence type="ECO:0000313" key="5">
    <source>
        <dbReference type="EMBL" id="USS92251.1"/>
    </source>
</evidence>
<dbReference type="RefSeq" id="WP_252774042.1">
    <property type="nucleotide sequence ID" value="NZ_CP097122.1"/>
</dbReference>
<dbReference type="CDD" id="cd16263">
    <property type="entry name" value="BipA_III"/>
    <property type="match status" value="1"/>
</dbReference>
<dbReference type="Pfam" id="PF00009">
    <property type="entry name" value="GTP_EFTU"/>
    <property type="match status" value="1"/>
</dbReference>
<dbReference type="InterPro" id="IPR031157">
    <property type="entry name" value="G_TR_CS"/>
</dbReference>
<accession>A0ABY5C4L9</accession>
<dbReference type="EC" id="3.6.5.-" evidence="3"/>
<dbReference type="InterPro" id="IPR006298">
    <property type="entry name" value="BipA"/>
</dbReference>
<sequence>MANLREDIRNIAIIAHVDHGKTTLVNELLKQSDTLDARKEESLGDRVMDTNDIEKERGITILSKNTAVRVGDKQINILDTPGHADFGGEVERIMGMVDGVLLVVDAFEGTMPQTRFVLKKAFEQHLTPIVIVNKVDRPGARPEEVVDEVLDLFIELGADEDDLDFPVIFASAMNGTSSFDPDVSKQEHTMEPIFKTVFETIPAPVDNSDEPLQFQVAMLDYNDFVGRIGIGRVKRGTIKVGDNVDVLKLDGTSQNFRVTKLSGFIALDQVEIQEAKAGDLIAVSGMEDISVGETVVDPAHHDELPLLRIDEPTLQMTFRQNDSPFAGREGKFVTARQIEDRLLRELHTDVSLRVEDTDQAGAWLVSGRGELHLSILIENMRREGFELQASRPQVIFREEDGQTTEPYESIQIDTPDEYSSTVIDSLNQRKGEMQNMEAVGNGQTRLTYMAPSRGLIGYATEFMTATHGYGIYNHTFAEYRPMVKNWEPGRRNGALVSINQGQTTNYAIMGVEDRGQMFVGAGVDVYEGMVVGMNARDNDISVNVTKMKPQSNVRSSNKDQTASIKTPREMNLEASMEFLNDDEYVEVTPENVRIRKAILNTAEREKAAKRRK</sequence>
<dbReference type="InterPro" id="IPR000640">
    <property type="entry name" value="EFG_V-like"/>
</dbReference>
<dbReference type="Proteomes" id="UP001056093">
    <property type="component" value="Chromosome"/>
</dbReference>
<dbReference type="SUPFAM" id="SSF54980">
    <property type="entry name" value="EF-G C-terminal domain-like"/>
    <property type="match status" value="2"/>
</dbReference>
<dbReference type="InterPro" id="IPR035647">
    <property type="entry name" value="EFG_III/V"/>
</dbReference>
<feature type="binding site" evidence="3">
    <location>
        <begin position="18"/>
        <end position="23"/>
    </location>
    <ligand>
        <name>GTP</name>
        <dbReference type="ChEBI" id="CHEBI:37565"/>
    </ligand>
</feature>
<evidence type="ECO:0000259" key="4">
    <source>
        <dbReference type="PROSITE" id="PS51722"/>
    </source>
</evidence>
<gene>
    <name evidence="5" type="primary">typA</name>
    <name evidence="3" type="synonym">bipA</name>
    <name evidence="5" type="ORF">M3M36_01155</name>
</gene>
<keyword evidence="6" id="KW-1185">Reference proteome</keyword>
<dbReference type="InterPro" id="IPR004161">
    <property type="entry name" value="EFTu-like_2"/>
</dbReference>
<keyword evidence="3" id="KW-0699">rRNA-binding</keyword>
<dbReference type="Pfam" id="PF00679">
    <property type="entry name" value="EFG_C"/>
    <property type="match status" value="1"/>
</dbReference>
<comment type="similarity">
    <text evidence="3">Belongs to the TRAFAC class translation factor GTPase superfamily. Classic translation factor GTPase family. BipA subfamily.</text>
</comment>
<dbReference type="Pfam" id="PF03144">
    <property type="entry name" value="GTP_EFTU_D2"/>
    <property type="match status" value="1"/>
</dbReference>
<dbReference type="InterPro" id="IPR000795">
    <property type="entry name" value="T_Tr_GTP-bd_dom"/>
</dbReference>
<dbReference type="HAMAP" id="MF_00849">
    <property type="entry name" value="BipA"/>
    <property type="match status" value="1"/>
</dbReference>
<dbReference type="PANTHER" id="PTHR42908">
    <property type="entry name" value="TRANSLATION ELONGATION FACTOR-RELATED"/>
    <property type="match status" value="1"/>
</dbReference>
<dbReference type="InterPro" id="IPR042116">
    <property type="entry name" value="TypA/BipA_C"/>
</dbReference>
<dbReference type="SMART" id="SM00838">
    <property type="entry name" value="EFG_C"/>
    <property type="match status" value="1"/>
</dbReference>
<name>A0ABY5C4L9_9LACO</name>
<keyword evidence="1 3" id="KW-0547">Nucleotide-binding</keyword>
<dbReference type="InterPro" id="IPR047041">
    <property type="entry name" value="BipA_GTP-bd_dom"/>
</dbReference>
<comment type="function">
    <text evidence="3">A 50S ribosomal subunit assembly protein with GTPase activity, required for 50S subunit assembly at low temperatures, may also play a role in translation. Binds GTP and analogs. Binds the 70S ribosome between the 30S and 50S subunits, in a similar position as ribosome-bound EF-G; it contacts a number of ribosomal proteins, both rRNAs and the A-site tRNA.</text>
</comment>
<dbReference type="CDD" id="cd03710">
    <property type="entry name" value="BipA_TypA_C"/>
    <property type="match status" value="1"/>
</dbReference>
<comment type="subunit">
    <text evidence="3">Monomer.</text>
</comment>
<dbReference type="InterPro" id="IPR009000">
    <property type="entry name" value="Transl_B-barrel_sf"/>
</dbReference>
<dbReference type="NCBIfam" id="TIGR01394">
    <property type="entry name" value="TypA_BipA"/>
    <property type="match status" value="1"/>
</dbReference>
<dbReference type="Gene3D" id="3.40.50.300">
    <property type="entry name" value="P-loop containing nucleotide triphosphate hydrolases"/>
    <property type="match status" value="1"/>
</dbReference>
<evidence type="ECO:0000256" key="3">
    <source>
        <dbReference type="HAMAP-Rule" id="MF_00849"/>
    </source>
</evidence>